<comment type="similarity">
    <text evidence="6">Belongs to the cyclic nucleotide phosphodiesterase family.</text>
</comment>
<dbReference type="EMBL" id="LN835309">
    <property type="protein sequence ID" value="CRH02465.1"/>
    <property type="molecule type" value="Genomic_DNA"/>
</dbReference>
<dbReference type="PROSITE" id="PS00126">
    <property type="entry name" value="PDEASE_I_1"/>
    <property type="match status" value="1"/>
</dbReference>
<dbReference type="PROSITE" id="PS51845">
    <property type="entry name" value="PDEASE_I_2"/>
    <property type="match status" value="1"/>
</dbReference>
<feature type="binding site" evidence="4">
    <location>
        <position position="1041"/>
    </location>
    <ligand>
        <name>AMP</name>
        <dbReference type="ChEBI" id="CHEBI:456215"/>
    </ligand>
</feature>
<dbReference type="InterPro" id="IPR003607">
    <property type="entry name" value="HD/PDEase_dom"/>
</dbReference>
<feature type="transmembrane region" description="Helical" evidence="7">
    <location>
        <begin position="450"/>
        <end position="476"/>
    </location>
</feature>
<dbReference type="SUPFAM" id="SSF109604">
    <property type="entry name" value="HD-domain/PDEase-like"/>
    <property type="match status" value="1"/>
</dbReference>
<feature type="binding site" evidence="5">
    <location>
        <position position="877"/>
    </location>
    <ligand>
        <name>Zn(2+)</name>
        <dbReference type="ChEBI" id="CHEBI:29105"/>
        <label>1</label>
    </ligand>
</feature>
<dbReference type="GO" id="GO:0004114">
    <property type="term" value="F:3',5'-cyclic-nucleotide phosphodiesterase activity"/>
    <property type="evidence" value="ECO:0007669"/>
    <property type="project" value="InterPro"/>
</dbReference>
<dbReference type="VEuPathDB" id="PlasmoDB:PRELSG_1419300"/>
<feature type="domain" description="PDEase" evidence="8">
    <location>
        <begin position="761"/>
        <end position="1087"/>
    </location>
</feature>
<evidence type="ECO:0000256" key="5">
    <source>
        <dbReference type="PIRSR" id="PIRSR623088-3"/>
    </source>
</evidence>
<feature type="transmembrane region" description="Helical" evidence="7">
    <location>
        <begin position="528"/>
        <end position="547"/>
    </location>
</feature>
<feature type="binding site" evidence="5">
    <location>
        <position position="989"/>
    </location>
    <ligand>
        <name>Zn(2+)</name>
        <dbReference type="ChEBI" id="CHEBI:29105"/>
        <label>1</label>
    </ligand>
</feature>
<dbReference type="AlphaFoldDB" id="A0A1J1HAH1"/>
<dbReference type="KEGG" id="prel:PRELSG_1419300"/>
<comment type="cofactor">
    <cofactor evidence="6">
        <name>a divalent metal cation</name>
        <dbReference type="ChEBI" id="CHEBI:60240"/>
    </cofactor>
    <text evidence="6">Binds 2 divalent metal cations per subunit. Site 1 may preferentially bind zinc ions, while site 2 has a preference for magnesium and/or manganese ions.</text>
</comment>
<dbReference type="PRINTS" id="PR00387">
    <property type="entry name" value="PDIESTERASE1"/>
</dbReference>
<dbReference type="InterPro" id="IPR002073">
    <property type="entry name" value="PDEase_catalytic_dom"/>
</dbReference>
<accession>A0A1J1HAH1</accession>
<keyword evidence="2 6" id="KW-0378">Hydrolase</keyword>
<evidence type="ECO:0000256" key="4">
    <source>
        <dbReference type="PIRSR" id="PIRSR623088-2"/>
    </source>
</evidence>
<keyword evidence="7" id="KW-1133">Transmembrane helix</keyword>
<feature type="transmembrane region" description="Helical" evidence="7">
    <location>
        <begin position="585"/>
        <end position="605"/>
    </location>
</feature>
<feature type="transmembrane region" description="Helical" evidence="7">
    <location>
        <begin position="488"/>
        <end position="508"/>
    </location>
</feature>
<keyword evidence="7" id="KW-0472">Membrane</keyword>
<dbReference type="GO" id="GO:0046872">
    <property type="term" value="F:metal ion binding"/>
    <property type="evidence" value="ECO:0007669"/>
    <property type="project" value="UniProtKB-KW"/>
</dbReference>
<dbReference type="Proteomes" id="UP000220158">
    <property type="component" value="Chromosome 14"/>
</dbReference>
<dbReference type="CDD" id="cd00077">
    <property type="entry name" value="HDc"/>
    <property type="match status" value="1"/>
</dbReference>
<feature type="binding site" evidence="5">
    <location>
        <position position="876"/>
    </location>
    <ligand>
        <name>Zn(2+)</name>
        <dbReference type="ChEBI" id="CHEBI:29105"/>
        <label>1</label>
    </ligand>
</feature>
<dbReference type="InterPro" id="IPR023088">
    <property type="entry name" value="PDEase"/>
</dbReference>
<feature type="transmembrane region" description="Helical" evidence="7">
    <location>
        <begin position="419"/>
        <end position="438"/>
    </location>
</feature>
<dbReference type="SMART" id="SM00471">
    <property type="entry name" value="HDc"/>
    <property type="match status" value="1"/>
</dbReference>
<gene>
    <name evidence="9" type="primary">PDEbeta</name>
    <name evidence="9" type="ORF">PRELSG_1419300</name>
</gene>
<name>A0A1J1HAH1_PLARL</name>
<organism evidence="9 10">
    <name type="scientific">Plasmodium relictum</name>
    <dbReference type="NCBI Taxonomy" id="85471"/>
    <lineage>
        <taxon>Eukaryota</taxon>
        <taxon>Sar</taxon>
        <taxon>Alveolata</taxon>
        <taxon>Apicomplexa</taxon>
        <taxon>Aconoidasida</taxon>
        <taxon>Haemosporida</taxon>
        <taxon>Plasmodiidae</taxon>
        <taxon>Plasmodium</taxon>
        <taxon>Plasmodium (Haemamoeba)</taxon>
    </lineage>
</organism>
<evidence type="ECO:0000313" key="9">
    <source>
        <dbReference type="EMBL" id="CRH02465.1"/>
    </source>
</evidence>
<dbReference type="EC" id="3.1.4.-" evidence="6"/>
<keyword evidence="1 5" id="KW-0479">Metal-binding</keyword>
<dbReference type="GO" id="GO:0007165">
    <property type="term" value="P:signal transduction"/>
    <property type="evidence" value="ECO:0007669"/>
    <property type="project" value="InterPro"/>
</dbReference>
<dbReference type="Pfam" id="PF00233">
    <property type="entry name" value="PDEase_I"/>
    <property type="match status" value="1"/>
</dbReference>
<evidence type="ECO:0000256" key="6">
    <source>
        <dbReference type="RuleBase" id="RU363067"/>
    </source>
</evidence>
<evidence type="ECO:0000259" key="8">
    <source>
        <dbReference type="PROSITE" id="PS51845"/>
    </source>
</evidence>
<proteinExistence type="inferred from homology"/>
<feature type="active site" description="Proton donor" evidence="3">
    <location>
        <position position="836"/>
    </location>
</feature>
<evidence type="ECO:0000256" key="3">
    <source>
        <dbReference type="PIRSR" id="PIRSR623088-1"/>
    </source>
</evidence>
<feature type="binding site" evidence="4">
    <location>
        <begin position="836"/>
        <end position="840"/>
    </location>
    <ligand>
        <name>AMP</name>
        <dbReference type="ChEBI" id="CHEBI:456215"/>
    </ligand>
</feature>
<dbReference type="InterPro" id="IPR036971">
    <property type="entry name" value="PDEase_catalytic_dom_sf"/>
</dbReference>
<keyword evidence="10" id="KW-1185">Reference proteome</keyword>
<dbReference type="RefSeq" id="XP_028534985.1">
    <property type="nucleotide sequence ID" value="XM_028679253.1"/>
</dbReference>
<dbReference type="OrthoDB" id="189220at2759"/>
<dbReference type="Gene3D" id="1.10.1300.10">
    <property type="entry name" value="3'5'-cyclic nucleotide phosphodiesterase, catalytic domain"/>
    <property type="match status" value="1"/>
</dbReference>
<protein>
    <recommendedName>
        <fullName evidence="6">Phosphodiesterase</fullName>
        <ecNumber evidence="6">3.1.4.-</ecNumber>
    </recommendedName>
</protein>
<dbReference type="OMA" id="HVTNMIQ"/>
<feature type="binding site" evidence="4">
    <location>
        <position position="989"/>
    </location>
    <ligand>
        <name>AMP</name>
        <dbReference type="ChEBI" id="CHEBI:456215"/>
    </ligand>
</feature>
<dbReference type="InterPro" id="IPR023174">
    <property type="entry name" value="PDEase_CS"/>
</dbReference>
<dbReference type="PANTHER" id="PTHR11347">
    <property type="entry name" value="CYCLIC NUCLEOTIDE PHOSPHODIESTERASE"/>
    <property type="match status" value="1"/>
</dbReference>
<evidence type="ECO:0000313" key="10">
    <source>
        <dbReference type="Proteomes" id="UP000220158"/>
    </source>
</evidence>
<evidence type="ECO:0000256" key="1">
    <source>
        <dbReference type="ARBA" id="ARBA00022723"/>
    </source>
</evidence>
<dbReference type="GeneID" id="39738625"/>
<feature type="binding site" evidence="4">
    <location>
        <position position="877"/>
    </location>
    <ligand>
        <name>AMP</name>
        <dbReference type="ChEBI" id="CHEBI:456215"/>
    </ligand>
</feature>
<keyword evidence="7" id="KW-0812">Transmembrane</keyword>
<feature type="transmembrane region" description="Helical" evidence="7">
    <location>
        <begin position="559"/>
        <end position="579"/>
    </location>
</feature>
<feature type="binding site" evidence="5">
    <location>
        <position position="877"/>
    </location>
    <ligand>
        <name>Zn(2+)</name>
        <dbReference type="ChEBI" id="CHEBI:29105"/>
        <label>2</label>
    </ligand>
</feature>
<feature type="binding site" evidence="5">
    <location>
        <position position="840"/>
    </location>
    <ligand>
        <name>Zn(2+)</name>
        <dbReference type="ChEBI" id="CHEBI:29105"/>
        <label>1</label>
    </ligand>
</feature>
<evidence type="ECO:0000256" key="7">
    <source>
        <dbReference type="SAM" id="Phobius"/>
    </source>
</evidence>
<evidence type="ECO:0000256" key="2">
    <source>
        <dbReference type="ARBA" id="ARBA00022801"/>
    </source>
</evidence>
<reference evidence="9 10" key="1">
    <citation type="submission" date="2015-04" db="EMBL/GenBank/DDBJ databases">
        <authorList>
            <consortium name="Pathogen Informatics"/>
        </authorList>
    </citation>
    <scope>NUCLEOTIDE SEQUENCE [LARGE SCALE GENOMIC DNA]</scope>
    <source>
        <strain evidence="9 10">SGS1</strain>
    </source>
</reference>
<sequence length="1128" mass="132391">MDSVGKLEKNNKNINFNYEKNEDKLNLHNFDDERNANTNIMNNKNIVSKKSFLLNILTSKENIKNEHNVNNLKYIKEKKSKLKDLGVNKKNDKEKIKKKNSNLKNLNYTNEMNNKVLKIKTRKMDQIDNICKKDYLSITRGNPNKKNYLSIDNSSINYSTSNLNTDCNSDFSNIEVKISRNGEGNGNELSEENFENIEKEIKNQKENEENKILCSLKEEKLHEINIKDVEKNFQKAMDKNKEKKECVFSKSRSSIEFKANNENNEQNNMKINGNEENVFSLCNIKCDDSYYDDTARSNKLKNTKSASNILYSSSKSYGNMKLSSSNIKIKNEKNLETKKRIKITFKNFFYEIWKRNITIKKEINLFNNRNNSCKANIGNANLNHSNERELMTQIPLKFKDKTVETLYVLNLNNWISSRIIIIGFIMLILCFFLWPLSIWSFRTANAWGKYSYIVILFHFLMILNIIILTFFIIIGLTKLSKYSEVMSYVLFGVMVFIWGLWNIASSATMNNDLSLKLIPALSSAFETVYTLTYIYGILPLVIMDVFFPSRTKYNWSIHLIFISLNSASIIIVGMTNPGFVPGVYVVFRIIAYTTLCMFLYIGCYISELQTRYVFYNLLITGYKLDKIESDLHKYNNDNKISTAIEDLVLMIKECTKVILEVENDIDIKLSAHSKMCYCSNILQQCLSTLTKSDNLYNIDYDVFDNFENKKFIEAYVSKSKSSFFCDDEKSVDFKINKSFSNNDCICAHKVDLDKKGIKKFLKEIDTFHIRQMIQIIDNKTLSQWDFNILDYFDKSKYPFFDINLSLIYTIAHSIPINLIINFLSFTEKQYNSVPYHNTMHASMVTQKFFCLSKKLGIYEHMEYKIKLVMFISGICHDIGHPGYNNLFFVNSLHPLSIIYNDISVLENYHASITFKILQLNQCNILKSFSEKDFRLIRSYIIELILSTDMKHHFEIISKFRVRRENEDFDYIKNNDDLLVVIKMIIKSADISHGSVKWDEHYKWCQRVLCEFYSQGDEELKNKMPVSPLCDRTKHNEVCKSQITFLKFVVMPLFEELTYIDNNKFIKNFCLKRLNSNCLMWDKLMKEEKEIEVYDPKCLKKRDKNKKKLDKKKKSYIDLTLFFIKNISD</sequence>